<dbReference type="InterPro" id="IPR019554">
    <property type="entry name" value="Soluble_ligand-bd"/>
</dbReference>
<dbReference type="NCBIfam" id="TIGR01945">
    <property type="entry name" value="rnfC"/>
    <property type="match status" value="1"/>
</dbReference>
<keyword evidence="3" id="KW-0479">Metal-binding</keyword>
<dbReference type="SUPFAM" id="SSF46548">
    <property type="entry name" value="alpha-helical ferredoxin"/>
    <property type="match status" value="1"/>
</dbReference>
<dbReference type="Gene3D" id="3.10.20.600">
    <property type="match status" value="1"/>
</dbReference>
<dbReference type="GO" id="GO:0046872">
    <property type="term" value="F:metal ion binding"/>
    <property type="evidence" value="ECO:0007669"/>
    <property type="project" value="UniProtKB-KW"/>
</dbReference>
<dbReference type="SUPFAM" id="SSF142984">
    <property type="entry name" value="Nqo1 middle domain-like"/>
    <property type="match status" value="1"/>
</dbReference>
<dbReference type="InterPro" id="IPR026902">
    <property type="entry name" value="RnfC_N"/>
</dbReference>
<evidence type="ECO:0000256" key="5">
    <source>
        <dbReference type="ARBA" id="ARBA00022982"/>
    </source>
</evidence>
<keyword evidence="6" id="KW-0408">Iron</keyword>
<evidence type="ECO:0000313" key="10">
    <source>
        <dbReference type="Proteomes" id="UP000190657"/>
    </source>
</evidence>
<dbReference type="Pfam" id="PF13375">
    <property type="entry name" value="RnfC_N"/>
    <property type="match status" value="1"/>
</dbReference>
<dbReference type="PANTHER" id="PTHR43034">
    <property type="entry name" value="ION-TRANSLOCATING OXIDOREDUCTASE COMPLEX SUBUNIT C"/>
    <property type="match status" value="1"/>
</dbReference>
<keyword evidence="10" id="KW-1185">Reference proteome</keyword>
<keyword evidence="7" id="KW-0411">Iron-sulfur</keyword>
<dbReference type="InterPro" id="IPR010208">
    <property type="entry name" value="Ion_transpt_RnfC/RsxC"/>
</dbReference>
<organism evidence="9 10">
    <name type="scientific">Eubacterium coprostanoligenes</name>
    <dbReference type="NCBI Taxonomy" id="290054"/>
    <lineage>
        <taxon>Bacteria</taxon>
        <taxon>Bacillati</taxon>
        <taxon>Bacillota</taxon>
        <taxon>Clostridia</taxon>
        <taxon>Eubacteriales</taxon>
        <taxon>Eubacteriaceae</taxon>
        <taxon>Eubacterium</taxon>
    </lineage>
</organism>
<dbReference type="STRING" id="290054.SAMN02745114_01680"/>
<evidence type="ECO:0000256" key="4">
    <source>
        <dbReference type="ARBA" id="ARBA00022737"/>
    </source>
</evidence>
<reference evidence="9 10" key="1">
    <citation type="submission" date="2017-02" db="EMBL/GenBank/DDBJ databases">
        <authorList>
            <person name="Peterson S.W."/>
        </authorList>
    </citation>
    <scope>NUCLEOTIDE SEQUENCE [LARGE SCALE GENOMIC DNA]</scope>
    <source>
        <strain evidence="9 10">ATCC 51222</strain>
    </source>
</reference>
<keyword evidence="4" id="KW-0677">Repeat</keyword>
<dbReference type="Pfam" id="PF01512">
    <property type="entry name" value="Complex1_51K"/>
    <property type="match status" value="1"/>
</dbReference>
<dbReference type="PROSITE" id="PS00198">
    <property type="entry name" value="4FE4S_FER_1"/>
    <property type="match status" value="1"/>
</dbReference>
<dbReference type="PANTHER" id="PTHR43034:SF2">
    <property type="entry name" value="ION-TRANSLOCATING OXIDOREDUCTASE COMPLEX SUBUNIT C"/>
    <property type="match status" value="1"/>
</dbReference>
<keyword evidence="5" id="KW-0249">Electron transport</keyword>
<dbReference type="InterPro" id="IPR017900">
    <property type="entry name" value="4Fe4S_Fe_S_CS"/>
</dbReference>
<dbReference type="PROSITE" id="PS51379">
    <property type="entry name" value="4FE4S_FER_2"/>
    <property type="match status" value="1"/>
</dbReference>
<dbReference type="GO" id="GO:0016020">
    <property type="term" value="C:membrane"/>
    <property type="evidence" value="ECO:0007669"/>
    <property type="project" value="InterPro"/>
</dbReference>
<evidence type="ECO:0000256" key="6">
    <source>
        <dbReference type="ARBA" id="ARBA00023004"/>
    </source>
</evidence>
<dbReference type="NCBIfam" id="NF003454">
    <property type="entry name" value="PRK05035.1"/>
    <property type="match status" value="1"/>
</dbReference>
<feature type="non-terminal residue" evidence="9">
    <location>
        <position position="379"/>
    </location>
</feature>
<dbReference type="InterPro" id="IPR037225">
    <property type="entry name" value="Nuo51_FMN-bd_sf"/>
</dbReference>
<evidence type="ECO:0000259" key="8">
    <source>
        <dbReference type="PROSITE" id="PS51379"/>
    </source>
</evidence>
<dbReference type="OrthoDB" id="9767754at2"/>
<dbReference type="Proteomes" id="UP000190657">
    <property type="component" value="Unassembled WGS sequence"/>
</dbReference>
<sequence>MKKRKALKKGLRLYEGKELSKDFPITAINASSVTVYPLSQHIGEPAEPLVNPGDRVLKGQMIAKAGGFISAPVHSSVSGTVKSIENRRVINGSLVKSIVVENDGLDEEVEGMGVKSNPDDLTVEEILQKIKDFGVIGLGGAGFPTGVKLSPKNADEIDTIIINGCECEPYLTVDYRIMLEKGEQIVKAVRQIQRLLPNAKAIFGIEDNKNDSIKVIKGFIQPDDNMDICELKTKYPQGGERSLIYAVTGRKINSKMLPADAKCVVVNSSTCFAIYNALYENIPLIYRYMTITGDGVNQCNNFKVPIGCSHQYVIEKCGGLKENVVKVISGGPMTGFAMSTLEVPVQKTSASILAFTEDDVASVEATNCIHCGRCVSVCP</sequence>
<evidence type="ECO:0000313" key="9">
    <source>
        <dbReference type="EMBL" id="SJZ81786.1"/>
    </source>
</evidence>
<proteinExistence type="inferred from homology"/>
<evidence type="ECO:0000256" key="2">
    <source>
        <dbReference type="ARBA" id="ARBA00022485"/>
    </source>
</evidence>
<dbReference type="Gene3D" id="3.40.50.11540">
    <property type="entry name" value="NADH-ubiquinone oxidoreductase 51kDa subunit"/>
    <property type="match status" value="1"/>
</dbReference>
<keyword evidence="2" id="KW-0004">4Fe-4S</keyword>
<dbReference type="AlphaFoldDB" id="A0A1T4NRR2"/>
<dbReference type="Pfam" id="PF10531">
    <property type="entry name" value="SLBB"/>
    <property type="match status" value="1"/>
</dbReference>
<dbReference type="SUPFAM" id="SSF142019">
    <property type="entry name" value="Nqo1 FMN-binding domain-like"/>
    <property type="match status" value="1"/>
</dbReference>
<evidence type="ECO:0000256" key="1">
    <source>
        <dbReference type="ARBA" id="ARBA00022448"/>
    </source>
</evidence>
<evidence type="ECO:0000256" key="3">
    <source>
        <dbReference type="ARBA" id="ARBA00022723"/>
    </source>
</evidence>
<dbReference type="InterPro" id="IPR011538">
    <property type="entry name" value="Nuo51_FMN-bd"/>
</dbReference>
<dbReference type="RefSeq" id="WP_078769103.1">
    <property type="nucleotide sequence ID" value="NZ_FUWW01000028.1"/>
</dbReference>
<dbReference type="HAMAP" id="MF_00461">
    <property type="entry name" value="RsxC_RnfC"/>
    <property type="match status" value="1"/>
</dbReference>
<dbReference type="EMBL" id="FUWW01000028">
    <property type="protein sequence ID" value="SJZ81786.1"/>
    <property type="molecule type" value="Genomic_DNA"/>
</dbReference>
<keyword evidence="1" id="KW-0813">Transport</keyword>
<name>A0A1T4NRR2_9FIRM</name>
<accession>A0A1T4NRR2</accession>
<evidence type="ECO:0000256" key="7">
    <source>
        <dbReference type="ARBA" id="ARBA00023014"/>
    </source>
</evidence>
<gene>
    <name evidence="9" type="ORF">SAMN02745114_01680</name>
</gene>
<feature type="domain" description="4Fe-4S ferredoxin-type" evidence="8">
    <location>
        <begin position="359"/>
        <end position="379"/>
    </location>
</feature>
<dbReference type="GO" id="GO:0009055">
    <property type="term" value="F:electron transfer activity"/>
    <property type="evidence" value="ECO:0007669"/>
    <property type="project" value="InterPro"/>
</dbReference>
<dbReference type="InterPro" id="IPR017896">
    <property type="entry name" value="4Fe4S_Fe-S-bd"/>
</dbReference>
<protein>
    <submittedName>
        <fullName evidence="9">Electron transport complex protein RnfC</fullName>
    </submittedName>
</protein>
<dbReference type="GO" id="GO:0051539">
    <property type="term" value="F:4 iron, 4 sulfur cluster binding"/>
    <property type="evidence" value="ECO:0007669"/>
    <property type="project" value="UniProtKB-KW"/>
</dbReference>